<evidence type="ECO:0000259" key="12">
    <source>
        <dbReference type="SMART" id="SM00662"/>
    </source>
</evidence>
<evidence type="ECO:0000256" key="5">
    <source>
        <dbReference type="ARBA" id="ARBA00022679"/>
    </source>
</evidence>
<dbReference type="Pfam" id="PF01000">
    <property type="entry name" value="RNA_pol_A_bac"/>
    <property type="match status" value="1"/>
</dbReference>
<dbReference type="EMBL" id="LGGX01000033">
    <property type="protein sequence ID" value="KUK85986.1"/>
    <property type="molecule type" value="Genomic_DNA"/>
</dbReference>
<feature type="region of interest" description="Alpha N-terminal domain (alpha-NTD)" evidence="11">
    <location>
        <begin position="1"/>
        <end position="228"/>
    </location>
</feature>
<name>A0A101HZ13_UNCT6</name>
<dbReference type="Pfam" id="PF01193">
    <property type="entry name" value="RNA_pol_L"/>
    <property type="match status" value="1"/>
</dbReference>
<organism evidence="13 14">
    <name type="scientific">candidate division TA06 bacterium 34_109</name>
    <dbReference type="NCBI Taxonomy" id="1635277"/>
    <lineage>
        <taxon>Bacteria</taxon>
        <taxon>Bacteria division TA06</taxon>
    </lineage>
</organism>
<comment type="catalytic activity">
    <reaction evidence="10 11">
        <text>RNA(n) + a ribonucleoside 5'-triphosphate = RNA(n+1) + diphosphate</text>
        <dbReference type="Rhea" id="RHEA:21248"/>
        <dbReference type="Rhea" id="RHEA-COMP:14527"/>
        <dbReference type="Rhea" id="RHEA-COMP:17342"/>
        <dbReference type="ChEBI" id="CHEBI:33019"/>
        <dbReference type="ChEBI" id="CHEBI:61557"/>
        <dbReference type="ChEBI" id="CHEBI:140395"/>
        <dbReference type="EC" id="2.7.7.6"/>
    </reaction>
</comment>
<evidence type="ECO:0000256" key="8">
    <source>
        <dbReference type="ARBA" id="ARBA00032524"/>
    </source>
</evidence>
<dbReference type="InterPro" id="IPR011773">
    <property type="entry name" value="DNA-dir_RpoA"/>
</dbReference>
<dbReference type="EC" id="2.7.7.6" evidence="2 11"/>
<dbReference type="CDD" id="cd06928">
    <property type="entry name" value="RNAP_alpha_NTD"/>
    <property type="match status" value="1"/>
</dbReference>
<dbReference type="InterPro" id="IPR011260">
    <property type="entry name" value="RNAP_asu_C"/>
</dbReference>
<evidence type="ECO:0000256" key="2">
    <source>
        <dbReference type="ARBA" id="ARBA00012418"/>
    </source>
</evidence>
<protein>
    <recommendedName>
        <fullName evidence="3 11">DNA-directed RNA polymerase subunit alpha</fullName>
        <shortName evidence="11">RNAP subunit alpha</shortName>
        <ecNumber evidence="2 11">2.7.7.6</ecNumber>
    </recommendedName>
    <alternativeName>
        <fullName evidence="9 11">RNA polymerase subunit alpha</fullName>
    </alternativeName>
    <alternativeName>
        <fullName evidence="8 11">Transcriptase subunit alpha</fullName>
    </alternativeName>
</protein>
<keyword evidence="7 11" id="KW-0804">Transcription</keyword>
<feature type="region of interest" description="Alpha C-terminal domain (alpha-CTD)" evidence="11">
    <location>
        <begin position="247"/>
        <end position="325"/>
    </location>
</feature>
<comment type="subunit">
    <text evidence="11">Homodimer. The RNAP catalytic core consists of 2 alpha, 1 beta, 1 beta' and 1 omega subunit. When a sigma factor is associated with the core the holoenzyme is formed, which can initiate transcription.</text>
</comment>
<evidence type="ECO:0000256" key="4">
    <source>
        <dbReference type="ARBA" id="ARBA00022478"/>
    </source>
</evidence>
<dbReference type="GO" id="GO:0046983">
    <property type="term" value="F:protein dimerization activity"/>
    <property type="evidence" value="ECO:0007669"/>
    <property type="project" value="InterPro"/>
</dbReference>
<evidence type="ECO:0000313" key="14">
    <source>
        <dbReference type="Proteomes" id="UP000053467"/>
    </source>
</evidence>
<evidence type="ECO:0000256" key="10">
    <source>
        <dbReference type="ARBA" id="ARBA00048552"/>
    </source>
</evidence>
<evidence type="ECO:0000256" key="3">
    <source>
        <dbReference type="ARBA" id="ARBA00015972"/>
    </source>
</evidence>
<comment type="domain">
    <text evidence="11">The N-terminal domain is essential for RNAP assembly and basal transcription, whereas the C-terminal domain is involved in interaction with transcriptional regulators and with upstream promoter elements.</text>
</comment>
<dbReference type="HAMAP" id="MF_00059">
    <property type="entry name" value="RNApol_bact_RpoA"/>
    <property type="match status" value="1"/>
</dbReference>
<dbReference type="Pfam" id="PF03118">
    <property type="entry name" value="RNA_pol_A_CTD"/>
    <property type="match status" value="1"/>
</dbReference>
<dbReference type="GO" id="GO:0005737">
    <property type="term" value="C:cytoplasm"/>
    <property type="evidence" value="ECO:0007669"/>
    <property type="project" value="UniProtKB-ARBA"/>
</dbReference>
<proteinExistence type="inferred from homology"/>
<evidence type="ECO:0000256" key="7">
    <source>
        <dbReference type="ARBA" id="ARBA00023163"/>
    </source>
</evidence>
<dbReference type="NCBIfam" id="NF003519">
    <property type="entry name" value="PRK05182.2-5"/>
    <property type="match status" value="1"/>
</dbReference>
<dbReference type="GO" id="GO:0003899">
    <property type="term" value="F:DNA-directed RNA polymerase activity"/>
    <property type="evidence" value="ECO:0007669"/>
    <property type="project" value="UniProtKB-UniRule"/>
</dbReference>
<dbReference type="Gene3D" id="1.10.150.20">
    <property type="entry name" value="5' to 3' exonuclease, C-terminal subdomain"/>
    <property type="match status" value="1"/>
</dbReference>
<dbReference type="GO" id="GO:0003677">
    <property type="term" value="F:DNA binding"/>
    <property type="evidence" value="ECO:0007669"/>
    <property type="project" value="UniProtKB-UniRule"/>
</dbReference>
<dbReference type="Gene3D" id="3.30.1360.10">
    <property type="entry name" value="RNA polymerase, RBP11-like subunit"/>
    <property type="match status" value="1"/>
</dbReference>
<dbReference type="SUPFAM" id="SSF55257">
    <property type="entry name" value="RBP11-like subunits of RNA polymerase"/>
    <property type="match status" value="1"/>
</dbReference>
<comment type="caution">
    <text evidence="13">The sequence shown here is derived from an EMBL/GenBank/DDBJ whole genome shotgun (WGS) entry which is preliminary data.</text>
</comment>
<dbReference type="PATRIC" id="fig|1635277.3.peg.1591"/>
<dbReference type="NCBIfam" id="NF003513">
    <property type="entry name" value="PRK05182.1-2"/>
    <property type="match status" value="1"/>
</dbReference>
<dbReference type="SUPFAM" id="SSF56553">
    <property type="entry name" value="Insert subdomain of RNA polymerase alpha subunit"/>
    <property type="match status" value="1"/>
</dbReference>
<evidence type="ECO:0000256" key="6">
    <source>
        <dbReference type="ARBA" id="ARBA00022695"/>
    </source>
</evidence>
<keyword evidence="5 11" id="KW-0808">Transferase</keyword>
<gene>
    <name evidence="11" type="primary">rpoA</name>
    <name evidence="13" type="ORF">XE03_1786</name>
</gene>
<comment type="function">
    <text evidence="11">DNA-dependent RNA polymerase catalyzes the transcription of DNA into RNA using the four ribonucleoside triphosphates as substrates.</text>
</comment>
<dbReference type="InterPro" id="IPR011262">
    <property type="entry name" value="DNA-dir_RNA_pol_insert"/>
</dbReference>
<dbReference type="FunFam" id="2.170.120.12:FF:000001">
    <property type="entry name" value="DNA-directed RNA polymerase subunit alpha"/>
    <property type="match status" value="1"/>
</dbReference>
<dbReference type="GO" id="GO:0006351">
    <property type="term" value="P:DNA-templated transcription"/>
    <property type="evidence" value="ECO:0007669"/>
    <property type="project" value="UniProtKB-UniRule"/>
</dbReference>
<dbReference type="SMART" id="SM00662">
    <property type="entry name" value="RPOLD"/>
    <property type="match status" value="1"/>
</dbReference>
<accession>A0A101HZ13</accession>
<dbReference type="SUPFAM" id="SSF47789">
    <property type="entry name" value="C-terminal domain of RNA polymerase alpha subunit"/>
    <property type="match status" value="1"/>
</dbReference>
<evidence type="ECO:0000256" key="9">
    <source>
        <dbReference type="ARBA" id="ARBA00033070"/>
    </source>
</evidence>
<dbReference type="InterPro" id="IPR036643">
    <property type="entry name" value="RNApol_insert_sf"/>
</dbReference>
<dbReference type="InterPro" id="IPR036603">
    <property type="entry name" value="RBP11-like"/>
</dbReference>
<dbReference type="GO" id="GO:0000428">
    <property type="term" value="C:DNA-directed RNA polymerase complex"/>
    <property type="evidence" value="ECO:0007669"/>
    <property type="project" value="UniProtKB-KW"/>
</dbReference>
<evidence type="ECO:0000313" key="13">
    <source>
        <dbReference type="EMBL" id="KUK85986.1"/>
    </source>
</evidence>
<dbReference type="AlphaFoldDB" id="A0A101HZ13"/>
<dbReference type="NCBIfam" id="TIGR02027">
    <property type="entry name" value="rpoA"/>
    <property type="match status" value="1"/>
</dbReference>
<sequence length="325" mass="37387">MKIKPFQIPQKIDVVEEKENYAKYIIGPFERGFGITMGNVFRRILLSSIHGVGVTKLVFENANHEFTTIDGVKENVADIVLNIKKIRFKMDEELDDVKITFQIKGPKEVVSGDIITPPGIEVVNKDLYLFTITKNVSVKIDIYLEWGRGYLQSQYIVPDKSIKTIQLDAFFSPIKRVITTVENMRVGQRTDYDKLILEIYTDGTISPTDALKQAAIIIKGHLQVFEIEDKKLPVITEEFDDDNVLKMRELLMKKVTDLELKVRAKNCLEANNIQTLKDLVSKKKEDMLKYKNFGKQSLTELEEKLKELGLHFGMDISKYFKDDNN</sequence>
<keyword evidence="6 11" id="KW-0548">Nucleotidyltransferase</keyword>
<dbReference type="Proteomes" id="UP000053467">
    <property type="component" value="Unassembled WGS sequence"/>
</dbReference>
<reference evidence="14" key="1">
    <citation type="journal article" date="2015" name="MBio">
        <title>Genome-Resolved Metagenomic Analysis Reveals Roles for Candidate Phyla and Other Microbial Community Members in Biogeochemical Transformations in Oil Reservoirs.</title>
        <authorList>
            <person name="Hu P."/>
            <person name="Tom L."/>
            <person name="Singh A."/>
            <person name="Thomas B.C."/>
            <person name="Baker B.J."/>
            <person name="Piceno Y.M."/>
            <person name="Andersen G.L."/>
            <person name="Banfield J.F."/>
        </authorList>
    </citation>
    <scope>NUCLEOTIDE SEQUENCE [LARGE SCALE GENOMIC DNA]</scope>
</reference>
<evidence type="ECO:0000256" key="11">
    <source>
        <dbReference type="HAMAP-Rule" id="MF_00059"/>
    </source>
</evidence>
<comment type="similarity">
    <text evidence="1 11">Belongs to the RNA polymerase alpha chain family.</text>
</comment>
<dbReference type="InterPro" id="IPR011263">
    <property type="entry name" value="DNA-dir_RNA_pol_RpoA/D/Rpb3"/>
</dbReference>
<keyword evidence="4 11" id="KW-0240">DNA-directed RNA polymerase</keyword>
<evidence type="ECO:0000256" key="1">
    <source>
        <dbReference type="ARBA" id="ARBA00007123"/>
    </source>
</evidence>
<dbReference type="Gene3D" id="2.170.120.12">
    <property type="entry name" value="DNA-directed RNA polymerase, insert domain"/>
    <property type="match status" value="1"/>
</dbReference>
<feature type="domain" description="DNA-directed RNA polymerase RpoA/D/Rpb3-type" evidence="12">
    <location>
        <begin position="21"/>
        <end position="228"/>
    </location>
</feature>